<dbReference type="AlphaFoldDB" id="A0A1F5RXH3"/>
<dbReference type="InterPro" id="IPR036389">
    <property type="entry name" value="RNase_III_sf"/>
</dbReference>
<evidence type="ECO:0000313" key="13">
    <source>
        <dbReference type="Proteomes" id="UP000177691"/>
    </source>
</evidence>
<dbReference type="SMART" id="SM00535">
    <property type="entry name" value="RIBOc"/>
    <property type="match status" value="1"/>
</dbReference>
<feature type="binding site" evidence="9">
    <location>
        <position position="46"/>
    </location>
    <ligand>
        <name>Mg(2+)</name>
        <dbReference type="ChEBI" id="CHEBI:18420"/>
    </ligand>
</feature>
<feature type="active site" evidence="9">
    <location>
        <position position="123"/>
    </location>
</feature>
<dbReference type="NCBIfam" id="TIGR02191">
    <property type="entry name" value="RNaseIII"/>
    <property type="match status" value="1"/>
</dbReference>
<protein>
    <recommendedName>
        <fullName evidence="9">Ribonuclease 3</fullName>
        <ecNumber evidence="9">3.1.26.3</ecNumber>
    </recommendedName>
    <alternativeName>
        <fullName evidence="9">Ribonuclease III</fullName>
        <shortName evidence="9">RNase III</shortName>
    </alternativeName>
</protein>
<evidence type="ECO:0000256" key="2">
    <source>
        <dbReference type="ARBA" id="ARBA00010183"/>
    </source>
</evidence>
<feature type="active site" evidence="9">
    <location>
        <position position="50"/>
    </location>
</feature>
<evidence type="ECO:0000256" key="5">
    <source>
        <dbReference type="ARBA" id="ARBA00022722"/>
    </source>
</evidence>
<dbReference type="GO" id="GO:0003725">
    <property type="term" value="F:double-stranded RNA binding"/>
    <property type="evidence" value="ECO:0007669"/>
    <property type="project" value="TreeGrafter"/>
</dbReference>
<keyword evidence="9" id="KW-0699">rRNA-binding</keyword>
<evidence type="ECO:0000259" key="11">
    <source>
        <dbReference type="PROSITE" id="PS50142"/>
    </source>
</evidence>
<dbReference type="PROSITE" id="PS50142">
    <property type="entry name" value="RNASE_3_2"/>
    <property type="match status" value="1"/>
</dbReference>
<keyword evidence="8 9" id="KW-0694">RNA-binding</keyword>
<dbReference type="EC" id="3.1.26.3" evidence="9"/>
<keyword evidence="7 9" id="KW-0378">Hydrolase</keyword>
<gene>
    <name evidence="9" type="primary">rnc</name>
    <name evidence="12" type="ORF">A3D54_01035</name>
</gene>
<keyword evidence="9" id="KW-0819">tRNA processing</keyword>
<dbReference type="GO" id="GO:0010468">
    <property type="term" value="P:regulation of gene expression"/>
    <property type="evidence" value="ECO:0007669"/>
    <property type="project" value="TreeGrafter"/>
</dbReference>
<feature type="domain" description="DRBM" evidence="10">
    <location>
        <begin position="161"/>
        <end position="230"/>
    </location>
</feature>
<evidence type="ECO:0000256" key="4">
    <source>
        <dbReference type="ARBA" id="ARBA00022664"/>
    </source>
</evidence>
<dbReference type="SUPFAM" id="SSF54768">
    <property type="entry name" value="dsRNA-binding domain-like"/>
    <property type="match status" value="1"/>
</dbReference>
<comment type="function">
    <text evidence="9">Digests double-stranded RNA. Involved in the processing of primary rRNA transcript to yield the immediate precursors to the large and small rRNAs (23S and 16S). Processes some mRNAs, and tRNAs when they are encoded in the rRNA operon. Processes pre-crRNA and tracrRNA of type II CRISPR loci if present in the organism.</text>
</comment>
<dbReference type="CDD" id="cd00593">
    <property type="entry name" value="RIBOc"/>
    <property type="match status" value="1"/>
</dbReference>
<comment type="caution">
    <text evidence="12">The sequence shown here is derived from an EMBL/GenBank/DDBJ whole genome shotgun (WGS) entry which is preliminary data.</text>
</comment>
<comment type="subunit">
    <text evidence="9">Homodimer.</text>
</comment>
<sequence length="230" mass="25969">MKNIEALEEAIATNFKNKDLLRQAMVHRSYLNEHVHFALDHNERLEFLGDAVLEVVVTEYLYFKFPDKPEGELTNLRASLVNAKMLSRVATALNIEDNLYLSRGEAKDKDSKARQFILADAVEAIIGAVYLDQGMRAAKKFIKNTILCYLDEVISQQLYLDPKSKFQERAQELYGVTPHYVVISENGPDHAKNFEVGVYIGEEFITKGQGTSKQEAQVKAAAAALKKKGW</sequence>
<keyword evidence="9" id="KW-0460">Magnesium</keyword>
<dbReference type="Pfam" id="PF00035">
    <property type="entry name" value="dsrm"/>
    <property type="match status" value="1"/>
</dbReference>
<dbReference type="FunFam" id="1.10.1520.10:FF:000001">
    <property type="entry name" value="Ribonuclease 3"/>
    <property type="match status" value="1"/>
</dbReference>
<dbReference type="InterPro" id="IPR011907">
    <property type="entry name" value="RNase_III"/>
</dbReference>
<keyword evidence="6 9" id="KW-0255">Endonuclease</keyword>
<reference evidence="12 13" key="1">
    <citation type="journal article" date="2016" name="Nat. Commun.">
        <title>Thousands of microbial genomes shed light on interconnected biogeochemical processes in an aquifer system.</title>
        <authorList>
            <person name="Anantharaman K."/>
            <person name="Brown C.T."/>
            <person name="Hug L.A."/>
            <person name="Sharon I."/>
            <person name="Castelle C.J."/>
            <person name="Probst A.J."/>
            <person name="Thomas B.C."/>
            <person name="Singh A."/>
            <person name="Wilkins M.J."/>
            <person name="Karaoz U."/>
            <person name="Brodie E.L."/>
            <person name="Williams K.H."/>
            <person name="Hubbard S.S."/>
            <person name="Banfield J.F."/>
        </authorList>
    </citation>
    <scope>NUCLEOTIDE SEQUENCE [LARGE SCALE GENOMIC DNA]</scope>
</reference>
<dbReference type="PROSITE" id="PS50137">
    <property type="entry name" value="DS_RBD"/>
    <property type="match status" value="1"/>
</dbReference>
<evidence type="ECO:0000313" key="12">
    <source>
        <dbReference type="EMBL" id="OGF19127.1"/>
    </source>
</evidence>
<comment type="cofactor">
    <cofactor evidence="9">
        <name>Mg(2+)</name>
        <dbReference type="ChEBI" id="CHEBI:18420"/>
    </cofactor>
</comment>
<dbReference type="InterPro" id="IPR014720">
    <property type="entry name" value="dsRBD_dom"/>
</dbReference>
<dbReference type="InterPro" id="IPR000999">
    <property type="entry name" value="RNase_III_dom"/>
</dbReference>
<dbReference type="PROSITE" id="PS00517">
    <property type="entry name" value="RNASE_3_1"/>
    <property type="match status" value="1"/>
</dbReference>
<dbReference type="EMBL" id="MFFU01000027">
    <property type="protein sequence ID" value="OGF19127.1"/>
    <property type="molecule type" value="Genomic_DNA"/>
</dbReference>
<evidence type="ECO:0000256" key="8">
    <source>
        <dbReference type="ARBA" id="ARBA00022884"/>
    </source>
</evidence>
<keyword evidence="4 9" id="KW-0507">mRNA processing</keyword>
<dbReference type="GO" id="GO:0005737">
    <property type="term" value="C:cytoplasm"/>
    <property type="evidence" value="ECO:0007669"/>
    <property type="project" value="UniProtKB-SubCell"/>
</dbReference>
<dbReference type="PANTHER" id="PTHR11207:SF0">
    <property type="entry name" value="RIBONUCLEASE 3"/>
    <property type="match status" value="1"/>
</dbReference>
<dbReference type="PANTHER" id="PTHR11207">
    <property type="entry name" value="RIBONUCLEASE III"/>
    <property type="match status" value="1"/>
</dbReference>
<dbReference type="GO" id="GO:0004525">
    <property type="term" value="F:ribonuclease III activity"/>
    <property type="evidence" value="ECO:0007669"/>
    <property type="project" value="UniProtKB-UniRule"/>
</dbReference>
<proteinExistence type="inferred from homology"/>
<evidence type="ECO:0000256" key="1">
    <source>
        <dbReference type="ARBA" id="ARBA00000109"/>
    </source>
</evidence>
<dbReference type="SMART" id="SM00358">
    <property type="entry name" value="DSRM"/>
    <property type="match status" value="1"/>
</dbReference>
<comment type="subcellular location">
    <subcellularLocation>
        <location evidence="9">Cytoplasm</location>
    </subcellularLocation>
</comment>
<organism evidence="12 13">
    <name type="scientific">Candidatus Falkowbacteria bacterium RIFCSPHIGHO2_02_FULL_45_15</name>
    <dbReference type="NCBI Taxonomy" id="1797987"/>
    <lineage>
        <taxon>Bacteria</taxon>
        <taxon>Candidatus Falkowiibacteriota</taxon>
    </lineage>
</organism>
<dbReference type="GO" id="GO:0006397">
    <property type="term" value="P:mRNA processing"/>
    <property type="evidence" value="ECO:0007669"/>
    <property type="project" value="UniProtKB-UniRule"/>
</dbReference>
<name>A0A1F5RXH3_9BACT</name>
<dbReference type="GO" id="GO:0006364">
    <property type="term" value="P:rRNA processing"/>
    <property type="evidence" value="ECO:0007669"/>
    <property type="project" value="UniProtKB-UniRule"/>
</dbReference>
<evidence type="ECO:0000256" key="6">
    <source>
        <dbReference type="ARBA" id="ARBA00022759"/>
    </source>
</evidence>
<dbReference type="Gene3D" id="3.30.160.20">
    <property type="match status" value="1"/>
</dbReference>
<dbReference type="SUPFAM" id="SSF69065">
    <property type="entry name" value="RNase III domain-like"/>
    <property type="match status" value="1"/>
</dbReference>
<keyword evidence="5 9" id="KW-0540">Nuclease</keyword>
<dbReference type="GO" id="GO:0008033">
    <property type="term" value="P:tRNA processing"/>
    <property type="evidence" value="ECO:0007669"/>
    <property type="project" value="UniProtKB-KW"/>
</dbReference>
<dbReference type="Gene3D" id="1.10.1520.10">
    <property type="entry name" value="Ribonuclease III domain"/>
    <property type="match status" value="1"/>
</dbReference>
<evidence type="ECO:0000256" key="7">
    <source>
        <dbReference type="ARBA" id="ARBA00022801"/>
    </source>
</evidence>
<keyword evidence="9" id="KW-0963">Cytoplasm</keyword>
<keyword evidence="9" id="KW-0479">Metal-binding</keyword>
<dbReference type="HAMAP" id="MF_00104">
    <property type="entry name" value="RNase_III"/>
    <property type="match status" value="1"/>
</dbReference>
<evidence type="ECO:0000259" key="10">
    <source>
        <dbReference type="PROSITE" id="PS50137"/>
    </source>
</evidence>
<dbReference type="CDD" id="cd10845">
    <property type="entry name" value="DSRM_RNAse_III_family"/>
    <property type="match status" value="1"/>
</dbReference>
<dbReference type="Pfam" id="PF14622">
    <property type="entry name" value="Ribonucleas_3_3"/>
    <property type="match status" value="1"/>
</dbReference>
<comment type="similarity">
    <text evidence="2">Belongs to the ribonuclease III family.</text>
</comment>
<dbReference type="Proteomes" id="UP000177691">
    <property type="component" value="Unassembled WGS sequence"/>
</dbReference>
<dbReference type="GO" id="GO:0046872">
    <property type="term" value="F:metal ion binding"/>
    <property type="evidence" value="ECO:0007669"/>
    <property type="project" value="UniProtKB-KW"/>
</dbReference>
<keyword evidence="3 9" id="KW-0698">rRNA processing</keyword>
<feature type="binding site" evidence="9">
    <location>
        <position position="120"/>
    </location>
    <ligand>
        <name>Mg(2+)</name>
        <dbReference type="ChEBI" id="CHEBI:18420"/>
    </ligand>
</feature>
<comment type="catalytic activity">
    <reaction evidence="1 9">
        <text>Endonucleolytic cleavage to 5'-phosphomonoester.</text>
        <dbReference type="EC" id="3.1.26.3"/>
    </reaction>
</comment>
<evidence type="ECO:0000256" key="3">
    <source>
        <dbReference type="ARBA" id="ARBA00022552"/>
    </source>
</evidence>
<dbReference type="GO" id="GO:0019843">
    <property type="term" value="F:rRNA binding"/>
    <property type="evidence" value="ECO:0007669"/>
    <property type="project" value="UniProtKB-KW"/>
</dbReference>
<accession>A0A1F5RXH3</accession>
<feature type="binding site" evidence="9">
    <location>
        <position position="123"/>
    </location>
    <ligand>
        <name>Mg(2+)</name>
        <dbReference type="ChEBI" id="CHEBI:18420"/>
    </ligand>
</feature>
<evidence type="ECO:0000256" key="9">
    <source>
        <dbReference type="HAMAP-Rule" id="MF_00104"/>
    </source>
</evidence>
<feature type="domain" description="RNase III" evidence="11">
    <location>
        <begin position="4"/>
        <end position="134"/>
    </location>
</feature>